<protein>
    <recommendedName>
        <fullName evidence="3">Anti-proliferative protein domain-containing protein</fullName>
    </recommendedName>
</protein>
<gene>
    <name evidence="4" type="ORF">CNBG_1827</name>
</gene>
<dbReference type="PANTHER" id="PTHR22978:SF22">
    <property type="entry name" value="BTG FAMILY PROTEIN"/>
    <property type="match status" value="1"/>
</dbReference>
<keyword evidence="5" id="KW-1185">Reference proteome</keyword>
<proteinExistence type="inferred from homology"/>
<feature type="compositionally biased region" description="Polar residues" evidence="2">
    <location>
        <begin position="323"/>
        <end position="335"/>
    </location>
</feature>
<feature type="compositionally biased region" description="Low complexity" evidence="2">
    <location>
        <begin position="395"/>
        <end position="407"/>
    </location>
</feature>
<feature type="compositionally biased region" description="Basic and acidic residues" evidence="2">
    <location>
        <begin position="285"/>
        <end position="299"/>
    </location>
</feature>
<dbReference type="InterPro" id="IPR002087">
    <property type="entry name" value="Anti_prolifrtn"/>
</dbReference>
<dbReference type="InterPro" id="IPR033332">
    <property type="entry name" value="BTG"/>
</dbReference>
<feature type="compositionally biased region" description="Polar residues" evidence="2">
    <location>
        <begin position="363"/>
        <end position="394"/>
    </location>
</feature>
<organism evidence="4 5">
    <name type="scientific">Cryptococcus deuterogattii (strain R265)</name>
    <name type="common">Cryptococcus gattii VGII (strain R265)</name>
    <dbReference type="NCBI Taxonomy" id="294750"/>
    <lineage>
        <taxon>Eukaryota</taxon>
        <taxon>Fungi</taxon>
        <taxon>Dikarya</taxon>
        <taxon>Basidiomycota</taxon>
        <taxon>Agaricomycotina</taxon>
        <taxon>Tremellomycetes</taxon>
        <taxon>Tremellales</taxon>
        <taxon>Cryptococcaceae</taxon>
        <taxon>Cryptococcus</taxon>
        <taxon>Cryptococcus gattii species complex</taxon>
    </lineage>
</organism>
<evidence type="ECO:0000313" key="4">
    <source>
        <dbReference type="EMBL" id="KGB75989.1"/>
    </source>
</evidence>
<evidence type="ECO:0000313" key="5">
    <source>
        <dbReference type="Proteomes" id="UP000029445"/>
    </source>
</evidence>
<dbReference type="OrthoDB" id="2574139at2759"/>
<dbReference type="HOGENOM" id="CLU_510908_0_0_1"/>
<dbReference type="STRING" id="294750.A0A095C8M8"/>
<dbReference type="GO" id="GO:0005737">
    <property type="term" value="C:cytoplasm"/>
    <property type="evidence" value="ECO:0007669"/>
    <property type="project" value="TreeGrafter"/>
</dbReference>
<feature type="region of interest" description="Disordered" evidence="2">
    <location>
        <begin position="421"/>
        <end position="447"/>
    </location>
</feature>
<accession>A0A095C8M8</accession>
<comment type="similarity">
    <text evidence="1">Belongs to the BTG family.</text>
</comment>
<feature type="compositionally biased region" description="Low complexity" evidence="2">
    <location>
        <begin position="268"/>
        <end position="284"/>
    </location>
</feature>
<feature type="compositionally biased region" description="Low complexity" evidence="2">
    <location>
        <begin position="426"/>
        <end position="438"/>
    </location>
</feature>
<feature type="region of interest" description="Disordered" evidence="2">
    <location>
        <begin position="221"/>
        <end position="240"/>
    </location>
</feature>
<dbReference type="InterPro" id="IPR036054">
    <property type="entry name" value="BTG-like_sf"/>
</dbReference>
<evidence type="ECO:0000256" key="2">
    <source>
        <dbReference type="SAM" id="MobiDB-lite"/>
    </source>
</evidence>
<name>A0A095C8M8_CRYD2</name>
<feature type="compositionally biased region" description="Low complexity" evidence="2">
    <location>
        <begin position="308"/>
        <end position="322"/>
    </location>
</feature>
<dbReference type="RefSeq" id="XP_062881897.1">
    <property type="nucleotide sequence ID" value="XM_063025942.1"/>
</dbReference>
<dbReference type="Proteomes" id="UP000029445">
    <property type="component" value="Chromosome 5"/>
</dbReference>
<dbReference type="VEuPathDB" id="FungiDB:CNBG_1827"/>
<evidence type="ECO:0000256" key="1">
    <source>
        <dbReference type="ARBA" id="ARBA00007989"/>
    </source>
</evidence>
<sequence>MPSDPDPSPALTHASLTSSHSLQSENSQVHLASHLSYDRSLTTALSHLVDHLIEPLATLYTPEILNSLLKQLKQALFVKFQPTWDEGHPQVGSGTRSLICTKHYGLPFSMRCAAVTVGVEEKAWRKAIAKSGGRENRSDKGEEWEVWCDPGQVVWRWGAWEWEDPGFEPVKTVREPLQVIWQAATEAEKLSPATPVKSAQPSNPTPNRPSYAIPIRAPTVLAIPPTPSESENRQNESKPLERGSLLPAFSSLGLGQAPGQAQRNQQASGWSSSDASSRSTSLTYSEHDEPGSPGHERPASRVSHRGSESQSSVSSSVSDSNSGHTQLLTPDTRPTTADPFNVPMLPMDTVKHGKEKEEKPKVTPTNTARGRTTSPSALGESTVQSTTPTAENNITPRVPTPTVTPYDGGNVTVLGGGVKLGGGGSHSRTSSAHSSQRIPIDRSRSPSISLASRALNTAVGPSGEGRKQRTRRRIMPTYLGHLGQPGVGGPAMGVFYGGSVSPGGMGFGPGYQHVGVGVSPPPVGIRGPMPRMG</sequence>
<feature type="region of interest" description="Disordered" evidence="2">
    <location>
        <begin position="190"/>
        <end position="215"/>
    </location>
</feature>
<dbReference type="OMA" id="FHVIWQA"/>
<feature type="domain" description="Anti-proliferative protein" evidence="3">
    <location>
        <begin position="47"/>
        <end position="158"/>
    </location>
</feature>
<dbReference type="SUPFAM" id="SSF160696">
    <property type="entry name" value="BTG domain-like"/>
    <property type="match status" value="1"/>
</dbReference>
<dbReference type="PANTHER" id="PTHR22978">
    <property type="entry name" value="B-CELL TRANSLOCATION GENE"/>
    <property type="match status" value="1"/>
</dbReference>
<dbReference type="GeneID" id="88178216"/>
<dbReference type="Pfam" id="PF07742">
    <property type="entry name" value="BTG"/>
    <property type="match status" value="1"/>
</dbReference>
<dbReference type="AlphaFoldDB" id="A0A095C8M8"/>
<reference evidence="4 5" key="2">
    <citation type="journal article" date="2018" name="Proc. Natl. Acad. Sci.">
        <title>RNAi is a critical determinant of centromere evolution in closely related fungi.</title>
        <authorList>
            <person name="Yadav V."/>
            <person name="Sun S."/>
            <person name="Billmyre R.B."/>
            <person name="Thimmappa B.C."/>
            <person name="Shea T."/>
            <person name="Lintner R."/>
            <person name="Bakkeren G."/>
            <person name="Cuomo C.A."/>
            <person name="Heitman J."/>
            <person name="Sanyal K."/>
        </authorList>
    </citation>
    <scope>NUCLEOTIDE SEQUENCE [LARGE SCALE GENOMIC DNA]</scope>
    <source>
        <strain evidence="4 5">R265</strain>
    </source>
</reference>
<evidence type="ECO:0000259" key="3">
    <source>
        <dbReference type="Pfam" id="PF07742"/>
    </source>
</evidence>
<feature type="region of interest" description="Disordered" evidence="2">
    <location>
        <begin position="249"/>
        <end position="407"/>
    </location>
</feature>
<feature type="compositionally biased region" description="Basic and acidic residues" evidence="2">
    <location>
        <begin position="230"/>
        <end position="240"/>
    </location>
</feature>
<reference evidence="4 5" key="1">
    <citation type="journal article" date="2011" name="MBio">
        <title>Genome variation in Cryptococcus gattii, an emerging pathogen of immunocompetent hosts.</title>
        <authorList>
            <person name="D'Souza C.A."/>
            <person name="Kronstad J.W."/>
            <person name="Taylor G."/>
            <person name="Warren R."/>
            <person name="Yuen M."/>
            <person name="Hu G."/>
            <person name="Jung W.H."/>
            <person name="Sham A."/>
            <person name="Kidd S.E."/>
            <person name="Tangen K."/>
            <person name="Lee N."/>
            <person name="Zeilmaker T."/>
            <person name="Sawkins J."/>
            <person name="McVicker G."/>
            <person name="Shah S."/>
            <person name="Gnerre S."/>
            <person name="Griggs A."/>
            <person name="Zeng Q."/>
            <person name="Bartlett K."/>
            <person name="Li W."/>
            <person name="Wang X."/>
            <person name="Heitman J."/>
            <person name="Stajich J.E."/>
            <person name="Fraser J.A."/>
            <person name="Meyer W."/>
            <person name="Carter D."/>
            <person name="Schein J."/>
            <person name="Krzywinski M."/>
            <person name="Kwon-Chung K.J."/>
            <person name="Varma A."/>
            <person name="Wang J."/>
            <person name="Brunham R."/>
            <person name="Fyfe M."/>
            <person name="Ouellette B.F."/>
            <person name="Siddiqui A."/>
            <person name="Marra M."/>
            <person name="Jones S."/>
            <person name="Holt R."/>
            <person name="Birren B.W."/>
            <person name="Galagan J.E."/>
            <person name="Cuomo C.A."/>
        </authorList>
    </citation>
    <scope>NUCLEOTIDE SEQUENCE [LARGE SCALE GENOMIC DNA]</scope>
    <source>
        <strain evidence="4 5">R265</strain>
    </source>
</reference>
<dbReference type="KEGG" id="cdeu:CNBG_1827"/>
<dbReference type="EMBL" id="CP025763">
    <property type="protein sequence ID" value="KGB75989.1"/>
    <property type="molecule type" value="Genomic_DNA"/>
</dbReference>
<feature type="compositionally biased region" description="Basic and acidic residues" evidence="2">
    <location>
        <begin position="349"/>
        <end position="361"/>
    </location>
</feature>
<dbReference type="GO" id="GO:0005634">
    <property type="term" value="C:nucleus"/>
    <property type="evidence" value="ECO:0007669"/>
    <property type="project" value="TreeGrafter"/>
</dbReference>
<dbReference type="Gene3D" id="3.90.640.90">
    <property type="entry name" value="Anti-proliferative protein, N-terminal domain"/>
    <property type="match status" value="1"/>
</dbReference>